<proteinExistence type="predicted"/>
<dbReference type="Pfam" id="PF12609">
    <property type="entry name" value="DUF3774"/>
    <property type="match status" value="1"/>
</dbReference>
<gene>
    <name evidence="1" type="ORF">RJ640_017624</name>
</gene>
<keyword evidence="2" id="KW-1185">Reference proteome</keyword>
<accession>A0AA88UAL7</accession>
<dbReference type="AlphaFoldDB" id="A0AA88UAL7"/>
<evidence type="ECO:0000313" key="1">
    <source>
        <dbReference type="EMBL" id="KAK2977100.1"/>
    </source>
</evidence>
<sequence length="166" mass="17975">MGEAVSKVADDVASVPFKNDLVEILAQSQVDGTKSSGCLLPSPRGPKCGRRLSYRCCSIRLAGCLTPRLKCGFHKARLLARCNKLLDLGIGIYFSVVYLSNCSIVKKKMHGNMNQSSDVLPYVKGLARGFSGALDSDACKAAVNDKVKRAEDSLRIVMYLSCWGPN</sequence>
<dbReference type="EMBL" id="JAVXUO010002007">
    <property type="protein sequence ID" value="KAK2977100.1"/>
    <property type="molecule type" value="Genomic_DNA"/>
</dbReference>
<organism evidence="1 2">
    <name type="scientific">Escallonia rubra</name>
    <dbReference type="NCBI Taxonomy" id="112253"/>
    <lineage>
        <taxon>Eukaryota</taxon>
        <taxon>Viridiplantae</taxon>
        <taxon>Streptophyta</taxon>
        <taxon>Embryophyta</taxon>
        <taxon>Tracheophyta</taxon>
        <taxon>Spermatophyta</taxon>
        <taxon>Magnoliopsida</taxon>
        <taxon>eudicotyledons</taxon>
        <taxon>Gunneridae</taxon>
        <taxon>Pentapetalae</taxon>
        <taxon>asterids</taxon>
        <taxon>campanulids</taxon>
        <taxon>Escalloniales</taxon>
        <taxon>Escalloniaceae</taxon>
        <taxon>Escallonia</taxon>
    </lineage>
</organism>
<reference evidence="1" key="1">
    <citation type="submission" date="2022-12" db="EMBL/GenBank/DDBJ databases">
        <title>Draft genome assemblies for two species of Escallonia (Escalloniales).</title>
        <authorList>
            <person name="Chanderbali A."/>
            <person name="Dervinis C."/>
            <person name="Anghel I."/>
            <person name="Soltis D."/>
            <person name="Soltis P."/>
            <person name="Zapata F."/>
        </authorList>
    </citation>
    <scope>NUCLEOTIDE SEQUENCE</scope>
    <source>
        <strain evidence="1">UCBG92.1500</strain>
        <tissue evidence="1">Leaf</tissue>
    </source>
</reference>
<dbReference type="Proteomes" id="UP001187471">
    <property type="component" value="Unassembled WGS sequence"/>
</dbReference>
<protein>
    <submittedName>
        <fullName evidence="1">Uncharacterized protein</fullName>
    </submittedName>
</protein>
<comment type="caution">
    <text evidence="1">The sequence shown here is derived from an EMBL/GenBank/DDBJ whole genome shotgun (WGS) entry which is preliminary data.</text>
</comment>
<evidence type="ECO:0000313" key="2">
    <source>
        <dbReference type="Proteomes" id="UP001187471"/>
    </source>
</evidence>
<name>A0AA88UAL7_9ASTE</name>
<dbReference type="InterPro" id="IPR022251">
    <property type="entry name" value="DUF3774_wound-induced"/>
</dbReference>